<protein>
    <submittedName>
        <fullName evidence="3">Uncharacterized protein</fullName>
    </submittedName>
</protein>
<organism evidence="3 4">
    <name type="scientific">Coccomyxa viridis</name>
    <dbReference type="NCBI Taxonomy" id="1274662"/>
    <lineage>
        <taxon>Eukaryota</taxon>
        <taxon>Viridiplantae</taxon>
        <taxon>Chlorophyta</taxon>
        <taxon>core chlorophytes</taxon>
        <taxon>Trebouxiophyceae</taxon>
        <taxon>Trebouxiophyceae incertae sedis</taxon>
        <taxon>Coccomyxaceae</taxon>
        <taxon>Coccomyxa</taxon>
    </lineage>
</organism>
<accession>A0AAV1I7W7</accession>
<evidence type="ECO:0000313" key="4">
    <source>
        <dbReference type="Proteomes" id="UP001314263"/>
    </source>
</evidence>
<sequence>MDGTEPLPVSSRRRQCALRRRPQSCYKGALRSGSLGDAGARDWEGISVTTAAVQFLAVAIGIISFQAAAAALGAGPSLEPRQESKRGLQPRWCRNPRR</sequence>
<gene>
    <name evidence="3" type="ORF">CVIRNUC_006652</name>
</gene>
<feature type="transmembrane region" description="Helical" evidence="2">
    <location>
        <begin position="51"/>
        <end position="75"/>
    </location>
</feature>
<dbReference type="AlphaFoldDB" id="A0AAV1I7W7"/>
<comment type="caution">
    <text evidence="3">The sequence shown here is derived from an EMBL/GenBank/DDBJ whole genome shotgun (WGS) entry which is preliminary data.</text>
</comment>
<dbReference type="EMBL" id="CAUYUE010000008">
    <property type="protein sequence ID" value="CAK0783453.1"/>
    <property type="molecule type" value="Genomic_DNA"/>
</dbReference>
<evidence type="ECO:0000256" key="1">
    <source>
        <dbReference type="SAM" id="MobiDB-lite"/>
    </source>
</evidence>
<evidence type="ECO:0000256" key="2">
    <source>
        <dbReference type="SAM" id="Phobius"/>
    </source>
</evidence>
<dbReference type="Proteomes" id="UP001314263">
    <property type="component" value="Unassembled WGS sequence"/>
</dbReference>
<proteinExistence type="predicted"/>
<keyword evidence="2" id="KW-0472">Membrane</keyword>
<evidence type="ECO:0000313" key="3">
    <source>
        <dbReference type="EMBL" id="CAK0783453.1"/>
    </source>
</evidence>
<keyword evidence="2" id="KW-0812">Transmembrane</keyword>
<feature type="region of interest" description="Disordered" evidence="1">
    <location>
        <begin position="75"/>
        <end position="98"/>
    </location>
</feature>
<name>A0AAV1I7W7_9CHLO</name>
<keyword evidence="2" id="KW-1133">Transmembrane helix</keyword>
<reference evidence="3 4" key="1">
    <citation type="submission" date="2023-10" db="EMBL/GenBank/DDBJ databases">
        <authorList>
            <person name="Maclean D."/>
            <person name="Macfadyen A."/>
        </authorList>
    </citation>
    <scope>NUCLEOTIDE SEQUENCE [LARGE SCALE GENOMIC DNA]</scope>
</reference>
<keyword evidence="4" id="KW-1185">Reference proteome</keyword>